<dbReference type="GO" id="GO:0005524">
    <property type="term" value="F:ATP binding"/>
    <property type="evidence" value="ECO:0007669"/>
    <property type="project" value="UniProtKB-KW"/>
</dbReference>
<dbReference type="InterPro" id="IPR010285">
    <property type="entry name" value="DNA_helicase_pif1-like_DEAD"/>
</dbReference>
<keyword evidence="1" id="KW-0378">Hydrolase</keyword>
<dbReference type="OrthoDB" id="3366231at2759"/>
<protein>
    <recommendedName>
        <fullName evidence="1">ATP-dependent DNA helicase</fullName>
        <ecNumber evidence="1">5.6.2.3</ecNumber>
    </recommendedName>
</protein>
<reference evidence="3 4" key="1">
    <citation type="submission" date="2014-06" db="EMBL/GenBank/DDBJ databases">
        <title>Evolutionary Origins and Diversification of the Mycorrhizal Mutualists.</title>
        <authorList>
            <consortium name="DOE Joint Genome Institute"/>
            <consortium name="Mycorrhizal Genomics Consortium"/>
            <person name="Kohler A."/>
            <person name="Kuo A."/>
            <person name="Nagy L.G."/>
            <person name="Floudas D."/>
            <person name="Copeland A."/>
            <person name="Barry K.W."/>
            <person name="Cichocki N."/>
            <person name="Veneault-Fourrey C."/>
            <person name="LaButti K."/>
            <person name="Lindquist E.A."/>
            <person name="Lipzen A."/>
            <person name="Lundell T."/>
            <person name="Morin E."/>
            <person name="Murat C."/>
            <person name="Riley R."/>
            <person name="Ohm R."/>
            <person name="Sun H."/>
            <person name="Tunlid A."/>
            <person name="Henrissat B."/>
            <person name="Grigoriev I.V."/>
            <person name="Hibbett D.S."/>
            <person name="Martin F."/>
        </authorList>
    </citation>
    <scope>NUCLEOTIDE SEQUENCE [LARGE SCALE GENOMIC DNA]</scope>
    <source>
        <strain evidence="3 4">SS14</strain>
    </source>
</reference>
<evidence type="ECO:0000313" key="4">
    <source>
        <dbReference type="Proteomes" id="UP000054279"/>
    </source>
</evidence>
<comment type="similarity">
    <text evidence="1">Belongs to the helicase family.</text>
</comment>
<comment type="cofactor">
    <cofactor evidence="1">
        <name>Mg(2+)</name>
        <dbReference type="ChEBI" id="CHEBI:18420"/>
    </cofactor>
</comment>
<dbReference type="EC" id="5.6.2.3" evidence="1"/>
<proteinExistence type="inferred from homology"/>
<sequence>SAVIIWGKLPLANKVVLEAVNSLCQNLLYNNVPFGGKPFIGIGDFRQVPPVVKRNGPSSSLEASVKSSHLWPAFKIFSLHQPICSAQDPEFTTYIDQIGEDTTNHYTSISLLSSIYTLDEAISFLFPQEILLNPLQLLKRAFLSPLNKYVEEFNNKILSALPGEECKLSNHIK</sequence>
<gene>
    <name evidence="3" type="ORF">M422DRAFT_185950</name>
</gene>
<organism evidence="3 4">
    <name type="scientific">Sphaerobolus stellatus (strain SS14)</name>
    <dbReference type="NCBI Taxonomy" id="990650"/>
    <lineage>
        <taxon>Eukaryota</taxon>
        <taxon>Fungi</taxon>
        <taxon>Dikarya</taxon>
        <taxon>Basidiomycota</taxon>
        <taxon>Agaricomycotina</taxon>
        <taxon>Agaricomycetes</taxon>
        <taxon>Phallomycetidae</taxon>
        <taxon>Geastrales</taxon>
        <taxon>Sphaerobolaceae</taxon>
        <taxon>Sphaerobolus</taxon>
    </lineage>
</organism>
<keyword evidence="4" id="KW-1185">Reference proteome</keyword>
<dbReference type="GO" id="GO:0043139">
    <property type="term" value="F:5'-3' DNA helicase activity"/>
    <property type="evidence" value="ECO:0007669"/>
    <property type="project" value="UniProtKB-EC"/>
</dbReference>
<evidence type="ECO:0000313" key="3">
    <source>
        <dbReference type="EMBL" id="KIJ31489.1"/>
    </source>
</evidence>
<dbReference type="PANTHER" id="PTHR10492">
    <property type="match status" value="1"/>
</dbReference>
<feature type="non-terminal residue" evidence="3">
    <location>
        <position position="1"/>
    </location>
</feature>
<evidence type="ECO:0000256" key="1">
    <source>
        <dbReference type="RuleBase" id="RU363044"/>
    </source>
</evidence>
<keyword evidence="1" id="KW-0547">Nucleotide-binding</keyword>
<accession>A0A0C9UAC5</accession>
<keyword evidence="1" id="KW-0227">DNA damage</keyword>
<keyword evidence="1" id="KW-0347">Helicase</keyword>
<feature type="domain" description="DNA helicase Pif1-like DEAD-box helicase" evidence="2">
    <location>
        <begin position="3"/>
        <end position="87"/>
    </location>
</feature>
<dbReference type="GO" id="GO:0006310">
    <property type="term" value="P:DNA recombination"/>
    <property type="evidence" value="ECO:0007669"/>
    <property type="project" value="UniProtKB-KW"/>
</dbReference>
<keyword evidence="1" id="KW-0233">DNA recombination</keyword>
<dbReference type="GO" id="GO:0000723">
    <property type="term" value="P:telomere maintenance"/>
    <property type="evidence" value="ECO:0007669"/>
    <property type="project" value="InterPro"/>
</dbReference>
<dbReference type="SUPFAM" id="SSF52540">
    <property type="entry name" value="P-loop containing nucleoside triphosphate hydrolases"/>
    <property type="match status" value="1"/>
</dbReference>
<name>A0A0C9UAC5_SPHS4</name>
<dbReference type="GO" id="GO:0016887">
    <property type="term" value="F:ATP hydrolysis activity"/>
    <property type="evidence" value="ECO:0007669"/>
    <property type="project" value="RHEA"/>
</dbReference>
<dbReference type="Pfam" id="PF05970">
    <property type="entry name" value="PIF1"/>
    <property type="match status" value="1"/>
</dbReference>
<dbReference type="InterPro" id="IPR027417">
    <property type="entry name" value="P-loop_NTPase"/>
</dbReference>
<dbReference type="GO" id="GO:0006281">
    <property type="term" value="P:DNA repair"/>
    <property type="evidence" value="ECO:0007669"/>
    <property type="project" value="UniProtKB-KW"/>
</dbReference>
<keyword evidence="1" id="KW-0067">ATP-binding</keyword>
<dbReference type="AlphaFoldDB" id="A0A0C9UAC5"/>
<keyword evidence="1" id="KW-0234">DNA repair</keyword>
<dbReference type="Proteomes" id="UP000054279">
    <property type="component" value="Unassembled WGS sequence"/>
</dbReference>
<comment type="catalytic activity">
    <reaction evidence="1">
        <text>ATP + H2O = ADP + phosphate + H(+)</text>
        <dbReference type="Rhea" id="RHEA:13065"/>
        <dbReference type="ChEBI" id="CHEBI:15377"/>
        <dbReference type="ChEBI" id="CHEBI:15378"/>
        <dbReference type="ChEBI" id="CHEBI:30616"/>
        <dbReference type="ChEBI" id="CHEBI:43474"/>
        <dbReference type="ChEBI" id="CHEBI:456216"/>
        <dbReference type="EC" id="5.6.2.3"/>
    </reaction>
</comment>
<evidence type="ECO:0000259" key="2">
    <source>
        <dbReference type="Pfam" id="PF05970"/>
    </source>
</evidence>
<dbReference type="HOGENOM" id="CLU_001324_8_1_1"/>
<dbReference type="EMBL" id="KN837242">
    <property type="protein sequence ID" value="KIJ31489.1"/>
    <property type="molecule type" value="Genomic_DNA"/>
</dbReference>